<gene>
    <name evidence="1" type="ORF">HLB44_32175</name>
</gene>
<comment type="caution">
    <text evidence="1">The sequence shown here is derived from an EMBL/GenBank/DDBJ whole genome shotgun (WGS) entry which is preliminary data.</text>
</comment>
<sequence>MCARLAFMASTGITKTLRPISGTGTSQRRRSPHTLLLRKPVLTANSAMRAKCAGSLGKSRSCSSHVIGYGGRLHSGSIVMSGGSASNHGRPFSSRYGRAARCRIVRTTSRLRLIVVAQAPLAMRALTNGASVSSWI</sequence>
<name>A0ABX2ESL4_9BURK</name>
<organism evidence="1 2">
    <name type="scientific">Pseudaquabacterium terrae</name>
    <dbReference type="NCBI Taxonomy" id="2732868"/>
    <lineage>
        <taxon>Bacteria</taxon>
        <taxon>Pseudomonadati</taxon>
        <taxon>Pseudomonadota</taxon>
        <taxon>Betaproteobacteria</taxon>
        <taxon>Burkholderiales</taxon>
        <taxon>Sphaerotilaceae</taxon>
        <taxon>Pseudaquabacterium</taxon>
    </lineage>
</organism>
<proteinExistence type="predicted"/>
<evidence type="ECO:0000313" key="2">
    <source>
        <dbReference type="Proteomes" id="UP000737171"/>
    </source>
</evidence>
<dbReference type="Proteomes" id="UP000737171">
    <property type="component" value="Unassembled WGS sequence"/>
</dbReference>
<dbReference type="EMBL" id="JABRWJ010000013">
    <property type="protein sequence ID" value="NRF71656.1"/>
    <property type="molecule type" value="Genomic_DNA"/>
</dbReference>
<reference evidence="1 2" key="1">
    <citation type="submission" date="2020-05" db="EMBL/GenBank/DDBJ databases">
        <title>Aquincola sp. isolate from soil.</title>
        <authorList>
            <person name="Han J."/>
            <person name="Kim D.-U."/>
        </authorList>
    </citation>
    <scope>NUCLEOTIDE SEQUENCE [LARGE SCALE GENOMIC DNA]</scope>
    <source>
        <strain evidence="1 2">S2</strain>
    </source>
</reference>
<accession>A0ABX2ESL4</accession>
<keyword evidence="2" id="KW-1185">Reference proteome</keyword>
<evidence type="ECO:0000313" key="1">
    <source>
        <dbReference type="EMBL" id="NRF71656.1"/>
    </source>
</evidence>
<protein>
    <submittedName>
        <fullName evidence="1">Uncharacterized protein</fullName>
    </submittedName>
</protein>